<dbReference type="PANTHER" id="PTHR48080">
    <property type="entry name" value="D-GALACTONATE DEHYDRATASE-RELATED"/>
    <property type="match status" value="1"/>
</dbReference>
<dbReference type="InterPro" id="IPR029017">
    <property type="entry name" value="Enolase-like_N"/>
</dbReference>
<dbReference type="PANTHER" id="PTHR48080:SF2">
    <property type="entry name" value="D-GALACTONATE DEHYDRATASE"/>
    <property type="match status" value="1"/>
</dbReference>
<dbReference type="InterPro" id="IPR036849">
    <property type="entry name" value="Enolase-like_C_sf"/>
</dbReference>
<dbReference type="Pfam" id="PF02746">
    <property type="entry name" value="MR_MLE_N"/>
    <property type="match status" value="1"/>
</dbReference>
<dbReference type="InterPro" id="IPR029065">
    <property type="entry name" value="Enolase_C-like"/>
</dbReference>
<dbReference type="SFLD" id="SFLDG00179">
    <property type="entry name" value="mandelate_racemase"/>
    <property type="match status" value="1"/>
</dbReference>
<feature type="domain" description="Mandelate racemase/muconate lactonizing enzyme C-terminal" evidence="2">
    <location>
        <begin position="146"/>
        <end position="251"/>
    </location>
</feature>
<name>A0A1H1TWP1_9ACTN</name>
<evidence type="ECO:0000259" key="2">
    <source>
        <dbReference type="SMART" id="SM00922"/>
    </source>
</evidence>
<keyword evidence="1" id="KW-0456">Lyase</keyword>
<sequence length="396" mass="43858">MMLTVDRSRPTTHAGRISRVETLTLGTAWRDFSFVRLHTDEGLTGVGEITHPYRGKQACDLVVAMGERHLLGADPFDVEEIWLRMYQGDFLRGGDIGGIVLSGVDQAVHDIMGKALGVPVYRLTGGACRDSVPVYANGWYTGERSPESFAKRARETVGRGFSALKFDPFGTGLEALSREERTLSLDIVAAVREAVGPDVDLFVEGHARFAMPTASRLVRDLEPYDIGWFEEPLPWTHIERYAELRLRAAMPIAGGEHFHNRYEYRHLFASDAVDIIQPDLCMAGGYTEIRKIAALAEMHGMLVAPHNSNSPFCTTATVHAALGMPQLLVLETFDSLLEDYVAHALRGALPISSGRIQLPAKPGIGIELDDDVFAEHPPRSGFWNMFAPGWERRDRS</sequence>
<dbReference type="SUPFAM" id="SSF54826">
    <property type="entry name" value="Enolase N-terminal domain-like"/>
    <property type="match status" value="1"/>
</dbReference>
<dbReference type="SUPFAM" id="SSF51604">
    <property type="entry name" value="Enolase C-terminal domain-like"/>
    <property type="match status" value="1"/>
</dbReference>
<dbReference type="InterPro" id="IPR013342">
    <property type="entry name" value="Mandelate_racemase_C"/>
</dbReference>
<dbReference type="AlphaFoldDB" id="A0A1H1TWP1"/>
<dbReference type="GO" id="GO:0016829">
    <property type="term" value="F:lyase activity"/>
    <property type="evidence" value="ECO:0007669"/>
    <property type="project" value="UniProtKB-KW"/>
</dbReference>
<dbReference type="CDD" id="cd03316">
    <property type="entry name" value="MR_like"/>
    <property type="match status" value="1"/>
</dbReference>
<keyword evidence="4" id="KW-1185">Reference proteome</keyword>
<gene>
    <name evidence="3" type="ORF">SAMN04489717_3372</name>
</gene>
<evidence type="ECO:0000313" key="4">
    <source>
        <dbReference type="Proteomes" id="UP000198983"/>
    </source>
</evidence>
<dbReference type="SMART" id="SM00922">
    <property type="entry name" value="MR_MLE"/>
    <property type="match status" value="1"/>
</dbReference>
<dbReference type="Proteomes" id="UP000198983">
    <property type="component" value="Chromosome I"/>
</dbReference>
<dbReference type="Gene3D" id="3.30.390.10">
    <property type="entry name" value="Enolase-like, N-terminal domain"/>
    <property type="match status" value="1"/>
</dbReference>
<evidence type="ECO:0000256" key="1">
    <source>
        <dbReference type="ARBA" id="ARBA00023239"/>
    </source>
</evidence>
<dbReference type="EMBL" id="LT629732">
    <property type="protein sequence ID" value="SDS64632.1"/>
    <property type="molecule type" value="Genomic_DNA"/>
</dbReference>
<reference evidence="3 4" key="1">
    <citation type="submission" date="2016-10" db="EMBL/GenBank/DDBJ databases">
        <authorList>
            <person name="de Groot N.N."/>
        </authorList>
    </citation>
    <scope>NUCLEOTIDE SEQUENCE [LARGE SCALE GENOMIC DNA]</scope>
    <source>
        <strain evidence="3 4">DSM 22024</strain>
    </source>
</reference>
<protein>
    <submittedName>
        <fullName evidence="3">Galactonate dehydratase</fullName>
    </submittedName>
</protein>
<dbReference type="InterPro" id="IPR013341">
    <property type="entry name" value="Mandelate_racemase_N_dom"/>
</dbReference>
<accession>A0A1H1TWP1</accession>
<dbReference type="Gene3D" id="3.20.20.120">
    <property type="entry name" value="Enolase-like C-terminal domain"/>
    <property type="match status" value="1"/>
</dbReference>
<dbReference type="InterPro" id="IPR034593">
    <property type="entry name" value="DgoD-like"/>
</dbReference>
<dbReference type="STRING" id="117157.SAMN04489717_3372"/>
<organism evidence="3 4">
    <name type="scientific">Actinopolymorpha singaporensis</name>
    <dbReference type="NCBI Taxonomy" id="117157"/>
    <lineage>
        <taxon>Bacteria</taxon>
        <taxon>Bacillati</taxon>
        <taxon>Actinomycetota</taxon>
        <taxon>Actinomycetes</taxon>
        <taxon>Propionibacteriales</taxon>
        <taxon>Actinopolymorphaceae</taxon>
        <taxon>Actinopolymorpha</taxon>
    </lineage>
</organism>
<dbReference type="RefSeq" id="WP_241827470.1">
    <property type="nucleotide sequence ID" value="NZ_LT629732.1"/>
</dbReference>
<proteinExistence type="predicted"/>
<evidence type="ECO:0000313" key="3">
    <source>
        <dbReference type="EMBL" id="SDS64632.1"/>
    </source>
</evidence>
<dbReference type="Pfam" id="PF13378">
    <property type="entry name" value="MR_MLE_C"/>
    <property type="match status" value="1"/>
</dbReference>
<dbReference type="SFLD" id="SFLDS00001">
    <property type="entry name" value="Enolase"/>
    <property type="match status" value="1"/>
</dbReference>